<gene>
    <name evidence="2" type="ORF">Scep_030176</name>
</gene>
<dbReference type="EMBL" id="JBBNAG010000013">
    <property type="protein sequence ID" value="KAK9083705.1"/>
    <property type="molecule type" value="Genomic_DNA"/>
</dbReference>
<evidence type="ECO:0000313" key="3">
    <source>
        <dbReference type="Proteomes" id="UP001419268"/>
    </source>
</evidence>
<accession>A0AAP0E1Z3</accession>
<keyword evidence="3" id="KW-1185">Reference proteome</keyword>
<organism evidence="2 3">
    <name type="scientific">Stephania cephalantha</name>
    <dbReference type="NCBI Taxonomy" id="152367"/>
    <lineage>
        <taxon>Eukaryota</taxon>
        <taxon>Viridiplantae</taxon>
        <taxon>Streptophyta</taxon>
        <taxon>Embryophyta</taxon>
        <taxon>Tracheophyta</taxon>
        <taxon>Spermatophyta</taxon>
        <taxon>Magnoliopsida</taxon>
        <taxon>Ranunculales</taxon>
        <taxon>Menispermaceae</taxon>
        <taxon>Menispermoideae</taxon>
        <taxon>Cissampelideae</taxon>
        <taxon>Stephania</taxon>
    </lineage>
</organism>
<feature type="compositionally biased region" description="Low complexity" evidence="1">
    <location>
        <begin position="56"/>
        <end position="65"/>
    </location>
</feature>
<feature type="region of interest" description="Disordered" evidence="1">
    <location>
        <begin position="1"/>
        <end position="133"/>
    </location>
</feature>
<comment type="caution">
    <text evidence="2">The sequence shown here is derived from an EMBL/GenBank/DDBJ whole genome shotgun (WGS) entry which is preliminary data.</text>
</comment>
<protein>
    <submittedName>
        <fullName evidence="2">Uncharacterized protein</fullName>
    </submittedName>
</protein>
<evidence type="ECO:0000256" key="1">
    <source>
        <dbReference type="SAM" id="MobiDB-lite"/>
    </source>
</evidence>
<dbReference type="AlphaFoldDB" id="A0AAP0E1Z3"/>
<feature type="compositionally biased region" description="Basic and acidic residues" evidence="1">
    <location>
        <begin position="82"/>
        <end position="96"/>
    </location>
</feature>
<proteinExistence type="predicted"/>
<sequence length="269" mass="30209">MAESAGAEGRRRRLPVRPGRISSGRRRRAGGVAARWNAARQQLADQQRDERRRLAARTARWRQLADGGAQGERRRTANGGEQGERRRTDRRSEEARTAAARWRRSAVSRAAGDSGGGQQRGRRRGSAGSYAGNQVKGSEGFHLKGSGGMETRSLLIILKLRTKYKVSIEYLSVTSITVSYLHWLFNLQLSAPLQHYLSLFAKSVTYLTTEINDRSIMSLIAINQQHTSTDYQFVVDLSLISKWYLQPRALLLVLANPFHPKREDPRAPS</sequence>
<name>A0AAP0E1Z3_9MAGN</name>
<reference evidence="2 3" key="1">
    <citation type="submission" date="2024-01" db="EMBL/GenBank/DDBJ databases">
        <title>Genome assemblies of Stephania.</title>
        <authorList>
            <person name="Yang L."/>
        </authorList>
    </citation>
    <scope>NUCLEOTIDE SEQUENCE [LARGE SCALE GENOMIC DNA]</scope>
    <source>
        <strain evidence="2">JXDWG</strain>
        <tissue evidence="2">Leaf</tissue>
    </source>
</reference>
<evidence type="ECO:0000313" key="2">
    <source>
        <dbReference type="EMBL" id="KAK9083705.1"/>
    </source>
</evidence>
<feature type="compositionally biased region" description="Low complexity" evidence="1">
    <location>
        <begin position="30"/>
        <end position="45"/>
    </location>
</feature>
<dbReference type="Proteomes" id="UP001419268">
    <property type="component" value="Unassembled WGS sequence"/>
</dbReference>